<reference evidence="4 5" key="1">
    <citation type="submission" date="2016-09" db="EMBL/GenBank/DDBJ databases">
        <title>Rhizobium oryziradicis sp. nov., isolated from the root of rice.</title>
        <authorList>
            <person name="Zhao J."/>
            <person name="Zhang X."/>
        </authorList>
    </citation>
    <scope>NUCLEOTIDE SEQUENCE [LARGE SCALE GENOMIC DNA]</scope>
    <source>
        <strain evidence="4 5">N19</strain>
    </source>
</reference>
<dbReference type="RefSeq" id="WP_075638112.1">
    <property type="nucleotide sequence ID" value="NZ_MKIM01000021.1"/>
</dbReference>
<feature type="transmembrane region" description="Helical" evidence="3">
    <location>
        <begin position="105"/>
        <end position="125"/>
    </location>
</feature>
<dbReference type="EMBL" id="MKIM01000021">
    <property type="protein sequence ID" value="OLP46439.1"/>
    <property type="molecule type" value="Genomic_DNA"/>
</dbReference>
<proteinExistence type="inferred from homology"/>
<sequence>MSIDTISKPLLHNTLIALCVVFMASVFSYLVLRSHLLIGIGTIASAATLLLFIFALVIYALPSHNHRRFGAANVVTAIRAAIVSLVGATVLFAGERLVLEPALPALIALAMSALALDCVDGYLARRFRLVSALGARFDMEVDALLILVLSITVLLLEKAGGWVLLIGLMRYGFVLAQYPFPWLRAPLDDCFRRKLICVVQVGALCIIMLPFITPPVSTAIAAVALLLLFYSFTVDVLHLLRHAGEAR</sequence>
<accession>A0A1Q8ZWZ1</accession>
<feature type="transmembrane region" description="Helical" evidence="3">
    <location>
        <begin position="73"/>
        <end position="93"/>
    </location>
</feature>
<feature type="transmembrane region" description="Helical" evidence="3">
    <location>
        <begin position="219"/>
        <end position="240"/>
    </location>
</feature>
<keyword evidence="1 2" id="KW-0808">Transferase</keyword>
<feature type="transmembrane region" description="Helical" evidence="3">
    <location>
        <begin position="12"/>
        <end position="32"/>
    </location>
</feature>
<evidence type="ECO:0000313" key="4">
    <source>
        <dbReference type="EMBL" id="OLP46439.1"/>
    </source>
</evidence>
<keyword evidence="3" id="KW-1133">Transmembrane helix</keyword>
<dbReference type="GO" id="GO:0016020">
    <property type="term" value="C:membrane"/>
    <property type="evidence" value="ECO:0007669"/>
    <property type="project" value="InterPro"/>
</dbReference>
<dbReference type="Pfam" id="PF01066">
    <property type="entry name" value="CDP-OH_P_transf"/>
    <property type="match status" value="1"/>
</dbReference>
<keyword evidence="5" id="KW-1185">Reference proteome</keyword>
<keyword evidence="3" id="KW-0812">Transmembrane</keyword>
<protein>
    <recommendedName>
        <fullName evidence="6">CDP-alcohol phosphatidyltransferase</fullName>
    </recommendedName>
</protein>
<gene>
    <name evidence="4" type="ORF">BJF95_04615</name>
</gene>
<organism evidence="4 5">
    <name type="scientific">Rhizobium oryziradicis</name>
    <dbReference type="NCBI Taxonomy" id="1867956"/>
    <lineage>
        <taxon>Bacteria</taxon>
        <taxon>Pseudomonadati</taxon>
        <taxon>Pseudomonadota</taxon>
        <taxon>Alphaproteobacteria</taxon>
        <taxon>Hyphomicrobiales</taxon>
        <taxon>Rhizobiaceae</taxon>
        <taxon>Rhizobium/Agrobacterium group</taxon>
        <taxon>Rhizobium</taxon>
    </lineage>
</organism>
<dbReference type="InterPro" id="IPR000462">
    <property type="entry name" value="CDP-OH_P_trans"/>
</dbReference>
<dbReference type="Proteomes" id="UP000186894">
    <property type="component" value="Unassembled WGS sequence"/>
</dbReference>
<name>A0A1Q8ZWZ1_9HYPH</name>
<dbReference type="GO" id="GO:0008654">
    <property type="term" value="P:phospholipid biosynthetic process"/>
    <property type="evidence" value="ECO:0007669"/>
    <property type="project" value="InterPro"/>
</dbReference>
<evidence type="ECO:0000256" key="1">
    <source>
        <dbReference type="ARBA" id="ARBA00022679"/>
    </source>
</evidence>
<dbReference type="STRING" id="1867956.BJF95_04615"/>
<dbReference type="InterPro" id="IPR043130">
    <property type="entry name" value="CDP-OH_PTrfase_TM_dom"/>
</dbReference>
<evidence type="ECO:0000313" key="5">
    <source>
        <dbReference type="Proteomes" id="UP000186894"/>
    </source>
</evidence>
<dbReference type="InterPro" id="IPR048254">
    <property type="entry name" value="CDP_ALCOHOL_P_TRANSF_CS"/>
</dbReference>
<dbReference type="GO" id="GO:0016780">
    <property type="term" value="F:phosphotransferase activity, for other substituted phosphate groups"/>
    <property type="evidence" value="ECO:0007669"/>
    <property type="project" value="InterPro"/>
</dbReference>
<evidence type="ECO:0008006" key="6">
    <source>
        <dbReference type="Google" id="ProtNLM"/>
    </source>
</evidence>
<comment type="similarity">
    <text evidence="2">Belongs to the CDP-alcohol phosphatidyltransferase class-I family.</text>
</comment>
<feature type="transmembrane region" description="Helical" evidence="3">
    <location>
        <begin position="137"/>
        <end position="156"/>
    </location>
</feature>
<evidence type="ECO:0000256" key="2">
    <source>
        <dbReference type="RuleBase" id="RU003750"/>
    </source>
</evidence>
<dbReference type="AlphaFoldDB" id="A0A1Q8ZWZ1"/>
<dbReference type="PROSITE" id="PS00379">
    <property type="entry name" value="CDP_ALCOHOL_P_TRANSF"/>
    <property type="match status" value="1"/>
</dbReference>
<feature type="transmembrane region" description="Helical" evidence="3">
    <location>
        <begin position="38"/>
        <end position="61"/>
    </location>
</feature>
<keyword evidence="3" id="KW-0472">Membrane</keyword>
<dbReference type="Gene3D" id="1.20.120.1760">
    <property type="match status" value="1"/>
</dbReference>
<evidence type="ECO:0000256" key="3">
    <source>
        <dbReference type="SAM" id="Phobius"/>
    </source>
</evidence>
<comment type="caution">
    <text evidence="4">The sequence shown here is derived from an EMBL/GenBank/DDBJ whole genome shotgun (WGS) entry which is preliminary data.</text>
</comment>